<evidence type="ECO:0000256" key="8">
    <source>
        <dbReference type="SAM" id="MobiDB-lite"/>
    </source>
</evidence>
<feature type="compositionally biased region" description="Basic and acidic residues" evidence="8">
    <location>
        <begin position="517"/>
        <end position="554"/>
    </location>
</feature>
<dbReference type="CDD" id="cd06145">
    <property type="entry name" value="REX1_like"/>
    <property type="match status" value="1"/>
</dbReference>
<feature type="region of interest" description="Disordered" evidence="8">
    <location>
        <begin position="304"/>
        <end position="574"/>
    </location>
</feature>
<dbReference type="GO" id="GO:0003676">
    <property type="term" value="F:nucleic acid binding"/>
    <property type="evidence" value="ECO:0007669"/>
    <property type="project" value="InterPro"/>
</dbReference>
<dbReference type="GO" id="GO:0004527">
    <property type="term" value="F:exonuclease activity"/>
    <property type="evidence" value="ECO:0007669"/>
    <property type="project" value="UniProtKB-KW"/>
</dbReference>
<evidence type="ECO:0000256" key="7">
    <source>
        <dbReference type="PROSITE-ProRule" id="PRU00723"/>
    </source>
</evidence>
<evidence type="ECO:0000256" key="5">
    <source>
        <dbReference type="ARBA" id="ARBA00022839"/>
    </source>
</evidence>
<dbReference type="PANTHER" id="PTHR12801:SF115">
    <property type="entry name" value="FI18136P1-RELATED"/>
    <property type="match status" value="1"/>
</dbReference>
<keyword evidence="3" id="KW-0540">Nuclease</keyword>
<keyword evidence="4" id="KW-0378">Hydrolase</keyword>
<dbReference type="InterPro" id="IPR000571">
    <property type="entry name" value="Znf_CCCH"/>
</dbReference>
<dbReference type="GeneID" id="105266330"/>
<accession>A0A9R1T3W4</accession>
<dbReference type="FunFam" id="3.30.420.10:FF:000021">
    <property type="entry name" value="RNA exonuclease 1 homolog"/>
    <property type="match status" value="1"/>
</dbReference>
<protein>
    <submittedName>
        <fullName evidence="11">RNA exonuclease 1 homolog</fullName>
    </submittedName>
</protein>
<dbReference type="PROSITE" id="PS50103">
    <property type="entry name" value="ZF_C3H1"/>
    <property type="match status" value="1"/>
</dbReference>
<dbReference type="Proteomes" id="UP000694866">
    <property type="component" value="Unplaced"/>
</dbReference>
<dbReference type="RefSeq" id="XP_011302689.1">
    <property type="nucleotide sequence ID" value="XM_011304387.1"/>
</dbReference>
<dbReference type="KEGG" id="fas:105266330"/>
<keyword evidence="6" id="KW-0539">Nucleus</keyword>
<keyword evidence="10" id="KW-1185">Reference proteome</keyword>
<dbReference type="InterPro" id="IPR013520">
    <property type="entry name" value="Ribonucl_H"/>
</dbReference>
<sequence length="1174" mass="131468">MLPSTGYFKSINCPFYDSGTCDRPYCHFKHLRRDDVPNPAPSIVGYSTVQEPQKIIESVDGGEKSGATPSQTPNPEMIQQLVSDAVSKALADQGVTDSDNVSKDIVSKVVEGLKPTLVPAIGKHSGVPQSITKPCVYNPTPISELRKRHIAVPVYNPTRESKVAVKRKSTEDSAKPWLSALPESIKNDQKRISEITYKPTAIVHDKDIGDPLNYVPTTKSDDSNSSDYSKRKEAYYPKCKKRREEYVPKKVKAPLQSVAHLDEVSLDSFDPEFNLLDDILIGDPKGLKNYESSSQDMYSIEGRFSDEEYMEEPEATKEARKIEEGVTQEAIIIDEPEKKEDNDNGVTRDFTVNTTSNSNTNNENCRRKDSKKDKNSKSNHDDESRRGSVSSESSKHSETHKSSIREHSNKENSTEKKSTSHSSKNSSSDRDKKSSHSRRDSKDHNKSSNSSHSHRSSSSRHKDSKKHKSKSSSSHSTRDKSHQSSSHSDKSATSKENTHHKSSRHDKKKSSNSSRSKSGEKSTSKSSEKSSRSSYKSKDTKESSEKNQSDHDSSSEAVNNFIGEELLQSSDSEHDVEEECLKIFQEYQVTEAPKNIQIHQTKKANEVIEEVGKKRVAHPSAEYSVTRNAGPAQPLKKAPNPQQRMYDRWRMMREAAADKAAERASKQTIPETEEIQTNNTVEIKTKNIAPIKTIHNEPQVNGNGRVRIAHVPYAMSLALSKKKVVDSTSKPMESKTVAQTAKGTPRIAHIPQTVPTLVRPEPLQVANQKFAINVRQYYVNLMHDICVQIYTNGDDAAQRALREELACHERCKALAVYKNSCMLAAHRLRKEVDQGELDGSVPSASGMLSHDAVLAGKSKGSWSVVKVKKAVTDFKGSALYCMLKKWIMTETQLRDNGFPRAHPEGPKGRAMIYATRNQPLISKVPNERFCIRCGQAYMVDKRGCPVKEQNCIYHWGRKFTVRGEGRYSCCQQYGSAGGCTDAKNHVWDFVDYENLRGYVGTLPKEGCEEEDQGVYALDCEMTYTTQGLELTRVTVINEDCNVIYETLVKPDNPIIDYNTRFSGITEENMAGVTTSLLDVQATLLTMFSDHTILVGHSLESDFKALKLIHNTVVDTSMMFPHKNGPPYKRALRNLCSEYLRKIIQNDVGGHDSNEDAVACMELIHWKVKEEAKLQ</sequence>
<evidence type="ECO:0000256" key="1">
    <source>
        <dbReference type="ARBA" id="ARBA00004123"/>
    </source>
</evidence>
<dbReference type="InterPro" id="IPR034922">
    <property type="entry name" value="REX1-like_exo"/>
</dbReference>
<feature type="region of interest" description="Disordered" evidence="8">
    <location>
        <begin position="619"/>
        <end position="642"/>
    </location>
</feature>
<feature type="compositionally biased region" description="Basic and acidic residues" evidence="8">
    <location>
        <begin position="314"/>
        <end position="324"/>
    </location>
</feature>
<dbReference type="PANTHER" id="PTHR12801">
    <property type="entry name" value="RNA EXONUCLEASE REXO1 / RECO3 FAMILY MEMBER-RELATED"/>
    <property type="match status" value="1"/>
</dbReference>
<dbReference type="SUPFAM" id="SSF53098">
    <property type="entry name" value="Ribonuclease H-like"/>
    <property type="match status" value="1"/>
</dbReference>
<proteinExistence type="inferred from homology"/>
<dbReference type="InterPro" id="IPR047021">
    <property type="entry name" value="REXO1/3/4-like"/>
</dbReference>
<feature type="compositionally biased region" description="Basic residues" evidence="8">
    <location>
        <begin position="452"/>
        <end position="470"/>
    </location>
</feature>
<feature type="compositionally biased region" description="Basic and acidic residues" evidence="8">
    <location>
        <begin position="476"/>
        <end position="499"/>
    </location>
</feature>
<dbReference type="GO" id="GO:0005634">
    <property type="term" value="C:nucleus"/>
    <property type="evidence" value="ECO:0007669"/>
    <property type="project" value="UniProtKB-SubCell"/>
</dbReference>
<keyword evidence="7" id="KW-0862">Zinc</keyword>
<dbReference type="Pfam" id="PF15870">
    <property type="entry name" value="EloA-BP1"/>
    <property type="match status" value="1"/>
</dbReference>
<dbReference type="InterPro" id="IPR031736">
    <property type="entry name" value="REXO1-like_dom"/>
</dbReference>
<feature type="domain" description="C3H1-type" evidence="9">
    <location>
        <begin position="7"/>
        <end position="33"/>
    </location>
</feature>
<keyword evidence="7" id="KW-0863">Zinc-finger</keyword>
<evidence type="ECO:0000256" key="4">
    <source>
        <dbReference type="ARBA" id="ARBA00022801"/>
    </source>
</evidence>
<evidence type="ECO:0000259" key="9">
    <source>
        <dbReference type="PROSITE" id="PS50103"/>
    </source>
</evidence>
<feature type="compositionally biased region" description="Basic and acidic residues" evidence="8">
    <location>
        <begin position="393"/>
        <end position="418"/>
    </location>
</feature>
<feature type="compositionally biased region" description="Basic residues" evidence="8">
    <location>
        <begin position="500"/>
        <end position="510"/>
    </location>
</feature>
<keyword evidence="7" id="KW-0479">Metal-binding</keyword>
<dbReference type="InterPro" id="IPR012337">
    <property type="entry name" value="RNaseH-like_sf"/>
</dbReference>
<evidence type="ECO:0000313" key="10">
    <source>
        <dbReference type="Proteomes" id="UP000694866"/>
    </source>
</evidence>
<keyword evidence="5 11" id="KW-0269">Exonuclease</keyword>
<evidence type="ECO:0000313" key="11">
    <source>
        <dbReference type="RefSeq" id="XP_011302689.1"/>
    </source>
</evidence>
<feature type="zinc finger region" description="C3H1-type" evidence="7">
    <location>
        <begin position="7"/>
        <end position="33"/>
    </location>
</feature>
<comment type="subcellular location">
    <subcellularLocation>
        <location evidence="1">Nucleus</location>
    </subcellularLocation>
</comment>
<evidence type="ECO:0000256" key="6">
    <source>
        <dbReference type="ARBA" id="ARBA00023242"/>
    </source>
</evidence>
<dbReference type="Gene3D" id="3.30.420.10">
    <property type="entry name" value="Ribonuclease H-like superfamily/Ribonuclease H"/>
    <property type="match status" value="1"/>
</dbReference>
<dbReference type="SMART" id="SM00479">
    <property type="entry name" value="EXOIII"/>
    <property type="match status" value="1"/>
</dbReference>
<name>A0A9R1T3W4_9HYME</name>
<dbReference type="GO" id="GO:0008270">
    <property type="term" value="F:zinc ion binding"/>
    <property type="evidence" value="ECO:0007669"/>
    <property type="project" value="UniProtKB-KW"/>
</dbReference>
<dbReference type="AlphaFoldDB" id="A0A9R1T3W4"/>
<reference evidence="11" key="1">
    <citation type="submission" date="2025-08" db="UniProtKB">
        <authorList>
            <consortium name="RefSeq"/>
        </authorList>
    </citation>
    <scope>IDENTIFICATION</scope>
    <source>
        <strain evidence="11">USDA-PBARC FA_bdor</strain>
        <tissue evidence="11">Whole organism</tissue>
    </source>
</reference>
<feature type="compositionally biased region" description="Basic and acidic residues" evidence="8">
    <location>
        <begin position="364"/>
        <end position="386"/>
    </location>
</feature>
<dbReference type="OrthoDB" id="16516at2759"/>
<organism evidence="10 11">
    <name type="scientific">Fopius arisanus</name>
    <dbReference type="NCBI Taxonomy" id="64838"/>
    <lineage>
        <taxon>Eukaryota</taxon>
        <taxon>Metazoa</taxon>
        <taxon>Ecdysozoa</taxon>
        <taxon>Arthropoda</taxon>
        <taxon>Hexapoda</taxon>
        <taxon>Insecta</taxon>
        <taxon>Pterygota</taxon>
        <taxon>Neoptera</taxon>
        <taxon>Endopterygota</taxon>
        <taxon>Hymenoptera</taxon>
        <taxon>Apocrita</taxon>
        <taxon>Ichneumonoidea</taxon>
        <taxon>Braconidae</taxon>
        <taxon>Opiinae</taxon>
        <taxon>Fopius</taxon>
    </lineage>
</organism>
<dbReference type="InterPro" id="IPR036397">
    <property type="entry name" value="RNaseH_sf"/>
</dbReference>
<gene>
    <name evidence="11" type="primary">LOC105266330</name>
</gene>
<feature type="compositionally biased region" description="Basic and acidic residues" evidence="8">
    <location>
        <begin position="427"/>
        <end position="446"/>
    </location>
</feature>
<feature type="compositionally biased region" description="Low complexity" evidence="8">
    <location>
        <begin position="351"/>
        <end position="363"/>
    </location>
</feature>
<evidence type="ECO:0000256" key="3">
    <source>
        <dbReference type="ARBA" id="ARBA00022722"/>
    </source>
</evidence>
<comment type="similarity">
    <text evidence="2">Belongs to the REXO1/REXO3 family.</text>
</comment>
<evidence type="ECO:0000256" key="2">
    <source>
        <dbReference type="ARBA" id="ARBA00006357"/>
    </source>
</evidence>